<dbReference type="InterPro" id="IPR044929">
    <property type="entry name" value="DNA/RNA_non-sp_Endonuclease_sf"/>
</dbReference>
<keyword evidence="1" id="KW-0472">Membrane</keyword>
<feature type="transmembrane region" description="Helical" evidence="1">
    <location>
        <begin position="12"/>
        <end position="33"/>
    </location>
</feature>
<dbReference type="RefSeq" id="WP_125448075.1">
    <property type="nucleotide sequence ID" value="NZ_RJNH01000013.1"/>
</dbReference>
<evidence type="ECO:0000259" key="2">
    <source>
        <dbReference type="Pfam" id="PF13930"/>
    </source>
</evidence>
<proteinExistence type="predicted"/>
<evidence type="ECO:0000313" key="3">
    <source>
        <dbReference type="EMBL" id="RSI59630.1"/>
    </source>
</evidence>
<evidence type="ECO:0000256" key="1">
    <source>
        <dbReference type="SAM" id="Phobius"/>
    </source>
</evidence>
<protein>
    <recommendedName>
        <fullName evidence="2">Type VII secretion system protein EssD-like domain-containing protein</fullName>
    </recommendedName>
</protein>
<evidence type="ECO:0000313" key="4">
    <source>
        <dbReference type="Proteomes" id="UP000278653"/>
    </source>
</evidence>
<dbReference type="Pfam" id="PF13930">
    <property type="entry name" value="Endonuclea_NS_2"/>
    <property type="match status" value="1"/>
</dbReference>
<feature type="domain" description="Type VII secretion system protein EssD-like" evidence="2">
    <location>
        <begin position="109"/>
        <end position="250"/>
    </location>
</feature>
<accession>A0A3R9IDX7</accession>
<comment type="caution">
    <text evidence="3">The sequence shown here is derived from an EMBL/GenBank/DDBJ whole genome shotgun (WGS) entry which is preliminary data.</text>
</comment>
<dbReference type="EMBL" id="RJNH01000013">
    <property type="protein sequence ID" value="RSI59630.1"/>
    <property type="molecule type" value="Genomic_DNA"/>
</dbReference>
<dbReference type="AlphaFoldDB" id="A0A3R9IDX7"/>
<dbReference type="Gene3D" id="3.40.570.10">
    <property type="entry name" value="Extracellular Endonuclease, subunit A"/>
    <property type="match status" value="1"/>
</dbReference>
<reference evidence="3 4" key="1">
    <citation type="submission" date="2018-11" db="EMBL/GenBank/DDBJ databases">
        <title>Species Designations Belie Phenotypic and Genotypic Heterogeneity in Oral Streptococci.</title>
        <authorList>
            <person name="Velsko I."/>
        </authorList>
    </citation>
    <scope>NUCLEOTIDE SEQUENCE [LARGE SCALE GENOMIC DNA]</scope>
    <source>
        <strain evidence="3 4">BCC15</strain>
    </source>
</reference>
<name>A0A3R9IDX7_STRMT</name>
<sequence>MNKNNKTGCGLGCLGKLGNILIGLLIIAFGFWLGDKVGVNPIDIFKQGSSFVKNSGAIEEFNSEADKVKKKVEAAISNNEHSDGSQDATSTASITYTPLAFNGSKQLELGEYDELGRATYSHIQLNIKDAPKEEREDKITYNPVGWHNYKLPATINGKKSENWLMNRGHLVGYLFSGLNSEGKNLVPITRYLNAGTMDDKKIDRSNYYSMIFYEMNLKEWLRDNSDKYLDYYVVPIYQGNDLLPNKIAMYWTSFNKNGNQQAVELKNQGQATTEGDISYVILDNTSPNATINYADGTAQAK</sequence>
<keyword evidence="1" id="KW-0812">Transmembrane</keyword>
<dbReference type="Proteomes" id="UP000278653">
    <property type="component" value="Unassembled WGS sequence"/>
</dbReference>
<organism evidence="3 4">
    <name type="scientific">Streptococcus mitis</name>
    <dbReference type="NCBI Taxonomy" id="28037"/>
    <lineage>
        <taxon>Bacteria</taxon>
        <taxon>Bacillati</taxon>
        <taxon>Bacillota</taxon>
        <taxon>Bacilli</taxon>
        <taxon>Lactobacillales</taxon>
        <taxon>Streptococcaceae</taxon>
        <taxon>Streptococcus</taxon>
        <taxon>Streptococcus mitis group</taxon>
    </lineage>
</organism>
<keyword evidence="1" id="KW-1133">Transmembrane helix</keyword>
<gene>
    <name evidence="3" type="ORF">D8865_09155</name>
</gene>
<dbReference type="InterPro" id="IPR044927">
    <property type="entry name" value="Endonuclea_NS_2"/>
</dbReference>